<evidence type="ECO:0000313" key="3">
    <source>
        <dbReference type="Proteomes" id="UP000028545"/>
    </source>
</evidence>
<dbReference type="AlphaFoldDB" id="A0A084G5N0"/>
<accession>A0A084G5N0</accession>
<dbReference type="InterPro" id="IPR013078">
    <property type="entry name" value="His_Pase_superF_clade-1"/>
</dbReference>
<feature type="compositionally biased region" description="Low complexity" evidence="1">
    <location>
        <begin position="262"/>
        <end position="271"/>
    </location>
</feature>
<evidence type="ECO:0000313" key="2">
    <source>
        <dbReference type="EMBL" id="KEZ42642.1"/>
    </source>
</evidence>
<reference evidence="2 3" key="1">
    <citation type="journal article" date="2014" name="Genome Announc.">
        <title>Draft genome sequence of the pathogenic fungus Scedosporium apiospermum.</title>
        <authorList>
            <person name="Vandeputte P."/>
            <person name="Ghamrawi S."/>
            <person name="Rechenmann M."/>
            <person name="Iltis A."/>
            <person name="Giraud S."/>
            <person name="Fleury M."/>
            <person name="Thornton C."/>
            <person name="Delhaes L."/>
            <person name="Meyer W."/>
            <person name="Papon N."/>
            <person name="Bouchara J.P."/>
        </authorList>
    </citation>
    <scope>NUCLEOTIDE SEQUENCE [LARGE SCALE GENOMIC DNA]</scope>
    <source>
        <strain evidence="2 3">IHEM 14462</strain>
    </source>
</reference>
<dbReference type="GeneID" id="27724967"/>
<dbReference type="InterPro" id="IPR029033">
    <property type="entry name" value="His_PPase_superfam"/>
</dbReference>
<dbReference type="Proteomes" id="UP000028545">
    <property type="component" value="Unassembled WGS sequence"/>
</dbReference>
<feature type="region of interest" description="Disordered" evidence="1">
    <location>
        <begin position="242"/>
        <end position="273"/>
    </location>
</feature>
<dbReference type="PANTHER" id="PTHR16469:SF51">
    <property type="entry name" value="TRANSCRIPTION FACTOR TAU 55 KDA SUBUNIT"/>
    <property type="match status" value="1"/>
</dbReference>
<keyword evidence="3" id="KW-1185">Reference proteome</keyword>
<dbReference type="RefSeq" id="XP_016642441.1">
    <property type="nucleotide sequence ID" value="XM_016788125.1"/>
</dbReference>
<dbReference type="InterPro" id="IPR051710">
    <property type="entry name" value="Phosphatase_SH3-domain"/>
</dbReference>
<evidence type="ECO:0008006" key="4">
    <source>
        <dbReference type="Google" id="ProtNLM"/>
    </source>
</evidence>
<evidence type="ECO:0000256" key="1">
    <source>
        <dbReference type="SAM" id="MobiDB-lite"/>
    </source>
</evidence>
<dbReference type="VEuPathDB" id="FungiDB:SAPIO_CDS5895"/>
<comment type="caution">
    <text evidence="2">The sequence shown here is derived from an EMBL/GenBank/DDBJ whole genome shotgun (WGS) entry which is preliminary data.</text>
</comment>
<dbReference type="OMA" id="ICAHAAP"/>
<organism evidence="2 3">
    <name type="scientific">Pseudallescheria apiosperma</name>
    <name type="common">Scedosporium apiospermum</name>
    <dbReference type="NCBI Taxonomy" id="563466"/>
    <lineage>
        <taxon>Eukaryota</taxon>
        <taxon>Fungi</taxon>
        <taxon>Dikarya</taxon>
        <taxon>Ascomycota</taxon>
        <taxon>Pezizomycotina</taxon>
        <taxon>Sordariomycetes</taxon>
        <taxon>Hypocreomycetidae</taxon>
        <taxon>Microascales</taxon>
        <taxon>Microascaceae</taxon>
        <taxon>Scedosporium</taxon>
    </lineage>
</organism>
<dbReference type="KEGG" id="sapo:SAPIO_CDS5895"/>
<name>A0A084G5N0_PSEDA</name>
<gene>
    <name evidence="2" type="ORF">SAPIO_CDS5895</name>
</gene>
<proteinExistence type="predicted"/>
<dbReference type="Pfam" id="PF00300">
    <property type="entry name" value="His_Phos_1"/>
    <property type="match status" value="2"/>
</dbReference>
<dbReference type="PANTHER" id="PTHR16469">
    <property type="entry name" value="UBIQUITIN-ASSOCIATED AND SH3 DOMAIN-CONTAINING BA-RELATED"/>
    <property type="match status" value="1"/>
</dbReference>
<dbReference type="SUPFAM" id="SSF53254">
    <property type="entry name" value="Phosphoglycerate mutase-like"/>
    <property type="match status" value="1"/>
</dbReference>
<dbReference type="CDD" id="cd07067">
    <property type="entry name" value="HP_PGM_like"/>
    <property type="match status" value="1"/>
</dbReference>
<dbReference type="SMART" id="SM00855">
    <property type="entry name" value="PGAM"/>
    <property type="match status" value="1"/>
</dbReference>
<dbReference type="Gene3D" id="3.40.50.1240">
    <property type="entry name" value="Phosphoglycerate mutase-like"/>
    <property type="match status" value="1"/>
</dbReference>
<dbReference type="EMBL" id="JOWA01000099">
    <property type="protein sequence ID" value="KEZ42642.1"/>
    <property type="molecule type" value="Genomic_DNA"/>
</dbReference>
<sequence>MSLETIYVVRHGFRCSYFVDPVSGVATTTVLSPTKIAADTPLTAHGVDQARQLGAHLMSLEPPIDAVYSSPYYRCLQTISPYISLRNEQAAKSQEESGALLTPLVIRSETGLGEFYGQAHFDQPKPAQMSFLKTLFPVLDDSFESGVVAEKKGESIEGLYDRVRSAVEKIIERCDAEGVRSVILCSHAAVIIALGRVLTGQIPDRVDVQDFDTFTCGLSIFKRPTTLSSNYSSTLADLDVSVQSPDGADDQAADTAKPVPVTSSTTGSTDTAQKPTRLVGNWICQANSDCSFLSGGPERGWYFTGDEAFIFGDPVPSGDAASGLPDDIAALHTSRL</sequence>
<dbReference type="HOGENOM" id="CLU_042838_1_1_1"/>
<protein>
    <recommendedName>
        <fullName evidence="4">Transcription factor tau 55 kDa subunit</fullName>
    </recommendedName>
</protein>
<dbReference type="OrthoDB" id="414418at2759"/>